<proteinExistence type="predicted"/>
<reference evidence="2" key="1">
    <citation type="journal article" date="2014" name="Front. Microbiol.">
        <title>High frequency of phylogenetically diverse reductive dehalogenase-homologous genes in deep subseafloor sedimentary metagenomes.</title>
        <authorList>
            <person name="Kawai M."/>
            <person name="Futagami T."/>
            <person name="Toyoda A."/>
            <person name="Takaki Y."/>
            <person name="Nishi S."/>
            <person name="Hori S."/>
            <person name="Arai W."/>
            <person name="Tsubouchi T."/>
            <person name="Morono Y."/>
            <person name="Uchiyama I."/>
            <person name="Ito T."/>
            <person name="Fujiyama A."/>
            <person name="Inagaki F."/>
            <person name="Takami H."/>
        </authorList>
    </citation>
    <scope>NUCLEOTIDE SEQUENCE</scope>
    <source>
        <strain evidence="2">Expedition CK06-06</strain>
    </source>
</reference>
<evidence type="ECO:0000313" key="2">
    <source>
        <dbReference type="EMBL" id="GAG98571.1"/>
    </source>
</evidence>
<dbReference type="PANTHER" id="PTHR33295">
    <property type="entry name" value="ATPASE"/>
    <property type="match status" value="1"/>
</dbReference>
<evidence type="ECO:0000259" key="1">
    <source>
        <dbReference type="Pfam" id="PF13635"/>
    </source>
</evidence>
<comment type="caution">
    <text evidence="2">The sequence shown here is derived from an EMBL/GenBank/DDBJ whole genome shotgun (WGS) entry which is preliminary data.</text>
</comment>
<protein>
    <recommendedName>
        <fullName evidence="1">DUF4143 domain-containing protein</fullName>
    </recommendedName>
</protein>
<feature type="domain" description="DUF4143" evidence="1">
    <location>
        <begin position="48"/>
        <end position="211"/>
    </location>
</feature>
<dbReference type="EMBL" id="BART01019978">
    <property type="protein sequence ID" value="GAG98571.1"/>
    <property type="molecule type" value="Genomic_DNA"/>
</dbReference>
<gene>
    <name evidence="2" type="ORF">S01H4_37225</name>
</gene>
<accession>X1DQ84</accession>
<name>X1DQ84_9ZZZZ</name>
<dbReference type="PANTHER" id="PTHR33295:SF7">
    <property type="entry name" value="ATPASE"/>
    <property type="match status" value="1"/>
</dbReference>
<dbReference type="AlphaFoldDB" id="X1DQ84"/>
<sequence>TTFKMKFVDALKQYYFVGGMPEAVAAFAVRSDYSEVRSIHNNILAAYEQDFSKHAPQRIVPRIRLLWNSIPSQLAKEQKKFIYGLIKTGARTREYELALAWLIDCGLIHKVQHISKPSIPLAAYINAGSFKLFLVDVGLLATLSQLDSKSILQGNTIFQEFKGALTEQFVLQQFVCNQQIRPYYWTAVKGTAEVDFVFQWDNGVIPVEVKAAEGEMFIDLHTNFIAEKGEYSAKNICTNSSNYPSSEFRLQRPHAPIRLGAFSHLDLSER</sequence>
<organism evidence="2">
    <name type="scientific">marine sediment metagenome</name>
    <dbReference type="NCBI Taxonomy" id="412755"/>
    <lineage>
        <taxon>unclassified sequences</taxon>
        <taxon>metagenomes</taxon>
        <taxon>ecological metagenomes</taxon>
    </lineage>
</organism>
<feature type="non-terminal residue" evidence="2">
    <location>
        <position position="1"/>
    </location>
</feature>
<dbReference type="InterPro" id="IPR025420">
    <property type="entry name" value="DUF4143"/>
</dbReference>
<dbReference type="Pfam" id="PF13635">
    <property type="entry name" value="DUF4143"/>
    <property type="match status" value="1"/>
</dbReference>